<evidence type="ECO:0000256" key="3">
    <source>
        <dbReference type="ARBA" id="ARBA00023211"/>
    </source>
</evidence>
<evidence type="ECO:0000256" key="4">
    <source>
        <dbReference type="PROSITE-ProRule" id="PRU00742"/>
    </source>
</evidence>
<evidence type="ECO:0000259" key="5">
    <source>
        <dbReference type="PROSITE" id="PS51186"/>
    </source>
</evidence>
<dbReference type="CDD" id="cd09999">
    <property type="entry name" value="Arginase-like_1"/>
    <property type="match status" value="1"/>
</dbReference>
<gene>
    <name evidence="6" type="ORF">GCM10022224_007510</name>
</gene>
<dbReference type="Pfam" id="PF00583">
    <property type="entry name" value="Acetyltransf_1"/>
    <property type="match status" value="1"/>
</dbReference>
<dbReference type="InterPro" id="IPR056935">
    <property type="entry name" value="Rv0428c-like_C"/>
</dbReference>
<dbReference type="PROSITE" id="PS51186">
    <property type="entry name" value="GNAT"/>
    <property type="match status" value="1"/>
</dbReference>
<comment type="caution">
    <text evidence="6">The sequence shown here is derived from an EMBL/GenBank/DDBJ whole genome shotgun (WGS) entry which is preliminary data.</text>
</comment>
<evidence type="ECO:0000256" key="1">
    <source>
        <dbReference type="ARBA" id="ARBA00022723"/>
    </source>
</evidence>
<dbReference type="PROSITE" id="PS51409">
    <property type="entry name" value="ARGINASE_2"/>
    <property type="match status" value="1"/>
</dbReference>
<dbReference type="InterPro" id="IPR023696">
    <property type="entry name" value="Ureohydrolase_dom_sf"/>
</dbReference>
<sequence length="511" mass="53403">MLTVVEVPQWQGSSSPTAPRLVEGASRLAAMVPGAARHVRVDAEGTLAETADRVRRALPGDGLTVTVGGDCGVELEPVTAALRRHGDRLTVVWFDAHGDLNTPATSPSGAFHGMILRTLQGEGPSDLVRSPALSPGQIALAGTRSLDPAEADHIRRVGIGGLATVRDDAVLYVHIDLDVLDGIRSVGYPEPGGLSPSALTEAVAALAARHEIVGLGITEYAPCDPGDEEMLRSLVPGLVWLCAASRPSQIERRAARAWPARHTEERDGWLLRHTPGVNRRRANSALPILDATPSIQALESFYAGRAMPATVQVTPAEQHAELDALLESHGYAKSGGTLVMTADVDAVPAATGGSGGVERVADQGRWPALFEAVTGHTDDMDVIRRIAPAKALLARTTSGRGPAVTPNVAGPGSAVPWDAAGPGSAVAGDVAGLGLVVAEDGWAGLFCLATHPGHRRAGVASAVLAEAARWSREQGASRLYLQVVEDNHAARALFDGLGFTKSHSYHYRSRA</sequence>
<accession>A0ABP7B2P7</accession>
<evidence type="ECO:0000313" key="7">
    <source>
        <dbReference type="Proteomes" id="UP001500902"/>
    </source>
</evidence>
<dbReference type="SUPFAM" id="SSF55729">
    <property type="entry name" value="Acyl-CoA N-acyltransferases (Nat)"/>
    <property type="match status" value="1"/>
</dbReference>
<proteinExistence type="inferred from homology"/>
<dbReference type="SUPFAM" id="SSF52768">
    <property type="entry name" value="Arginase/deacetylase"/>
    <property type="match status" value="1"/>
</dbReference>
<dbReference type="RefSeq" id="WP_344872956.1">
    <property type="nucleotide sequence ID" value="NZ_BAAAZP010000009.1"/>
</dbReference>
<dbReference type="Gene3D" id="3.40.630.30">
    <property type="match status" value="1"/>
</dbReference>
<dbReference type="PANTHER" id="PTHR43782">
    <property type="entry name" value="ARGINASE"/>
    <property type="match status" value="1"/>
</dbReference>
<dbReference type="PANTHER" id="PTHR43782:SF3">
    <property type="entry name" value="ARGINASE"/>
    <property type="match status" value="1"/>
</dbReference>
<dbReference type="Gene3D" id="3.40.800.10">
    <property type="entry name" value="Ureohydrolase domain"/>
    <property type="match status" value="1"/>
</dbReference>
<dbReference type="InterPro" id="IPR016181">
    <property type="entry name" value="Acyl_CoA_acyltransferase"/>
</dbReference>
<keyword evidence="1" id="KW-0479">Metal-binding</keyword>
<comment type="similarity">
    <text evidence="4">Belongs to the arginase family.</text>
</comment>
<dbReference type="PRINTS" id="PR00116">
    <property type="entry name" value="ARGINASE"/>
</dbReference>
<dbReference type="EMBL" id="BAAAZP010000009">
    <property type="protein sequence ID" value="GAA3647185.1"/>
    <property type="molecule type" value="Genomic_DNA"/>
</dbReference>
<name>A0ABP7B2P7_9ACTN</name>
<evidence type="ECO:0000256" key="2">
    <source>
        <dbReference type="ARBA" id="ARBA00022801"/>
    </source>
</evidence>
<dbReference type="Pfam" id="PF24553">
    <property type="entry name" value="Rv0428c_C"/>
    <property type="match status" value="1"/>
</dbReference>
<dbReference type="InterPro" id="IPR006035">
    <property type="entry name" value="Ureohydrolase"/>
</dbReference>
<dbReference type="Pfam" id="PF00491">
    <property type="entry name" value="Arginase"/>
    <property type="match status" value="1"/>
</dbReference>
<feature type="domain" description="N-acetyltransferase" evidence="5">
    <location>
        <begin position="381"/>
        <end position="511"/>
    </location>
</feature>
<dbReference type="InterPro" id="IPR000182">
    <property type="entry name" value="GNAT_dom"/>
</dbReference>
<keyword evidence="3" id="KW-0464">Manganese</keyword>
<organism evidence="6 7">
    <name type="scientific">Nonomuraea antimicrobica</name>
    <dbReference type="NCBI Taxonomy" id="561173"/>
    <lineage>
        <taxon>Bacteria</taxon>
        <taxon>Bacillati</taxon>
        <taxon>Actinomycetota</taxon>
        <taxon>Actinomycetes</taxon>
        <taxon>Streptosporangiales</taxon>
        <taxon>Streptosporangiaceae</taxon>
        <taxon>Nonomuraea</taxon>
    </lineage>
</organism>
<evidence type="ECO:0000313" key="6">
    <source>
        <dbReference type="EMBL" id="GAA3647185.1"/>
    </source>
</evidence>
<dbReference type="Proteomes" id="UP001500902">
    <property type="component" value="Unassembled WGS sequence"/>
</dbReference>
<reference evidence="7" key="1">
    <citation type="journal article" date="2019" name="Int. J. Syst. Evol. Microbiol.">
        <title>The Global Catalogue of Microorganisms (GCM) 10K type strain sequencing project: providing services to taxonomists for standard genome sequencing and annotation.</title>
        <authorList>
            <consortium name="The Broad Institute Genomics Platform"/>
            <consortium name="The Broad Institute Genome Sequencing Center for Infectious Disease"/>
            <person name="Wu L."/>
            <person name="Ma J."/>
        </authorList>
    </citation>
    <scope>NUCLEOTIDE SEQUENCE [LARGE SCALE GENOMIC DNA]</scope>
    <source>
        <strain evidence="7">JCM 16904</strain>
    </source>
</reference>
<keyword evidence="2" id="KW-0378">Hydrolase</keyword>
<keyword evidence="7" id="KW-1185">Reference proteome</keyword>
<protein>
    <recommendedName>
        <fullName evidence="5">N-acetyltransferase domain-containing protein</fullName>
    </recommendedName>
</protein>
<dbReference type="CDD" id="cd04301">
    <property type="entry name" value="NAT_SF"/>
    <property type="match status" value="1"/>
</dbReference>